<evidence type="ECO:0000256" key="12">
    <source>
        <dbReference type="ARBA" id="ARBA00029736"/>
    </source>
</evidence>
<comment type="subcellular location">
    <subcellularLocation>
        <location evidence="2 15 16">Cytoplasm</location>
    </subcellularLocation>
</comment>
<dbReference type="EMBL" id="CP094348">
    <property type="protein sequence ID" value="UOB21395.1"/>
    <property type="molecule type" value="Genomic_DNA"/>
</dbReference>
<evidence type="ECO:0000256" key="7">
    <source>
        <dbReference type="ARBA" id="ARBA00022490"/>
    </source>
</evidence>
<dbReference type="RefSeq" id="WP_243366980.1">
    <property type="nucleotide sequence ID" value="NZ_CP094348.1"/>
</dbReference>
<gene>
    <name evidence="15 18" type="primary">trmD</name>
    <name evidence="18" type="ORF">MRZ06_04740</name>
</gene>
<evidence type="ECO:0000256" key="13">
    <source>
        <dbReference type="ARBA" id="ARBA00033392"/>
    </source>
</evidence>
<comment type="catalytic activity">
    <reaction evidence="14 15 16">
        <text>guanosine(37) in tRNA + S-adenosyl-L-methionine = N(1)-methylguanosine(37) in tRNA + S-adenosyl-L-homocysteine + H(+)</text>
        <dbReference type="Rhea" id="RHEA:36899"/>
        <dbReference type="Rhea" id="RHEA-COMP:10145"/>
        <dbReference type="Rhea" id="RHEA-COMP:10147"/>
        <dbReference type="ChEBI" id="CHEBI:15378"/>
        <dbReference type="ChEBI" id="CHEBI:57856"/>
        <dbReference type="ChEBI" id="CHEBI:59789"/>
        <dbReference type="ChEBI" id="CHEBI:73542"/>
        <dbReference type="ChEBI" id="CHEBI:74269"/>
        <dbReference type="EC" id="2.1.1.228"/>
    </reaction>
</comment>
<accession>A0ABY3ZWV1</accession>
<evidence type="ECO:0000256" key="4">
    <source>
        <dbReference type="ARBA" id="ARBA00011738"/>
    </source>
</evidence>
<evidence type="ECO:0000256" key="9">
    <source>
        <dbReference type="ARBA" id="ARBA00022679"/>
    </source>
</evidence>
<evidence type="ECO:0000313" key="19">
    <source>
        <dbReference type="Proteomes" id="UP000830343"/>
    </source>
</evidence>
<evidence type="ECO:0000256" key="11">
    <source>
        <dbReference type="ARBA" id="ARBA00022694"/>
    </source>
</evidence>
<dbReference type="Gene3D" id="1.10.1270.20">
    <property type="entry name" value="tRNA(m1g37)methyltransferase, domain 2"/>
    <property type="match status" value="1"/>
</dbReference>
<dbReference type="InterPro" id="IPR016009">
    <property type="entry name" value="tRNA_MeTrfase_TRMD/TRM10"/>
</dbReference>
<reference evidence="18" key="1">
    <citation type="submission" date="2022-03" db="EMBL/GenBank/DDBJ databases">
        <authorList>
            <person name="Vrbovska V."/>
            <person name="Kovarovic V."/>
            <person name="Botka T."/>
            <person name="Pantucek R."/>
        </authorList>
    </citation>
    <scope>NUCLEOTIDE SEQUENCE</scope>
    <source>
        <strain evidence="18">CCM 2609</strain>
    </source>
</reference>
<keyword evidence="10 15" id="KW-0949">S-adenosyl-L-methionine</keyword>
<evidence type="ECO:0000313" key="18">
    <source>
        <dbReference type="EMBL" id="UOB21395.1"/>
    </source>
</evidence>
<feature type="binding site" evidence="15">
    <location>
        <position position="110"/>
    </location>
    <ligand>
        <name>S-adenosyl-L-methionine</name>
        <dbReference type="ChEBI" id="CHEBI:59789"/>
    </ligand>
</feature>
<evidence type="ECO:0000256" key="16">
    <source>
        <dbReference type="RuleBase" id="RU003464"/>
    </source>
</evidence>
<evidence type="ECO:0000256" key="14">
    <source>
        <dbReference type="ARBA" id="ARBA00047783"/>
    </source>
</evidence>
<protein>
    <recommendedName>
        <fullName evidence="6 15">tRNA (guanine-N(1)-)-methyltransferase</fullName>
        <ecNumber evidence="5 15">2.1.1.228</ecNumber>
    </recommendedName>
    <alternativeName>
        <fullName evidence="12 15">M1G-methyltransferase</fullName>
    </alternativeName>
    <alternativeName>
        <fullName evidence="13 15">tRNA [GM37] methyltransferase</fullName>
    </alternativeName>
</protein>
<evidence type="ECO:0000256" key="5">
    <source>
        <dbReference type="ARBA" id="ARBA00012807"/>
    </source>
</evidence>
<evidence type="ECO:0000256" key="2">
    <source>
        <dbReference type="ARBA" id="ARBA00004496"/>
    </source>
</evidence>
<dbReference type="PIRSF" id="PIRSF000386">
    <property type="entry name" value="tRNA_mtase"/>
    <property type="match status" value="1"/>
</dbReference>
<dbReference type="InterPro" id="IPR002649">
    <property type="entry name" value="tRNA_m1G_MeTrfase_TrmD"/>
</dbReference>
<dbReference type="GO" id="GO:0032259">
    <property type="term" value="P:methylation"/>
    <property type="evidence" value="ECO:0007669"/>
    <property type="project" value="UniProtKB-KW"/>
</dbReference>
<dbReference type="GO" id="GO:0052906">
    <property type="term" value="F:tRNA (guanine(37)-N1)-methyltransferase activity"/>
    <property type="evidence" value="ECO:0007669"/>
    <property type="project" value="UniProtKB-EC"/>
</dbReference>
<evidence type="ECO:0000256" key="6">
    <source>
        <dbReference type="ARBA" id="ARBA00014679"/>
    </source>
</evidence>
<dbReference type="CDD" id="cd18080">
    <property type="entry name" value="TrmD-like"/>
    <property type="match status" value="1"/>
</dbReference>
<comment type="subunit">
    <text evidence="4 15 16">Homodimer.</text>
</comment>
<keyword evidence="7 15" id="KW-0963">Cytoplasm</keyword>
<dbReference type="NCBIfam" id="NF000648">
    <property type="entry name" value="PRK00026.1"/>
    <property type="match status" value="1"/>
</dbReference>
<comment type="function">
    <text evidence="1 15 16">Specifically methylates guanosine-37 in various tRNAs.</text>
</comment>
<dbReference type="Gene3D" id="3.40.1280.10">
    <property type="match status" value="1"/>
</dbReference>
<name>A0ABY3ZWV1_9STAP</name>
<evidence type="ECO:0000256" key="1">
    <source>
        <dbReference type="ARBA" id="ARBA00002634"/>
    </source>
</evidence>
<dbReference type="PANTHER" id="PTHR46417">
    <property type="entry name" value="TRNA (GUANINE-N(1)-)-METHYLTRANSFERASE"/>
    <property type="match status" value="1"/>
</dbReference>
<keyword evidence="9 15" id="KW-0808">Transferase</keyword>
<dbReference type="HAMAP" id="MF_00605">
    <property type="entry name" value="TrmD"/>
    <property type="match status" value="1"/>
</dbReference>
<dbReference type="EC" id="2.1.1.228" evidence="5 15"/>
<evidence type="ECO:0000256" key="3">
    <source>
        <dbReference type="ARBA" id="ARBA00007630"/>
    </source>
</evidence>
<dbReference type="PANTHER" id="PTHR46417:SF1">
    <property type="entry name" value="TRNA (GUANINE-N(1)-)-METHYLTRANSFERASE"/>
    <property type="match status" value="1"/>
</dbReference>
<feature type="binding site" evidence="15">
    <location>
        <begin position="130"/>
        <end position="135"/>
    </location>
    <ligand>
        <name>S-adenosyl-L-methionine</name>
        <dbReference type="ChEBI" id="CHEBI:59789"/>
    </ligand>
</feature>
<keyword evidence="19" id="KW-1185">Reference proteome</keyword>
<feature type="domain" description="tRNA methyltransferase TRMD/TRM10-type" evidence="17">
    <location>
        <begin position="1"/>
        <end position="221"/>
    </location>
</feature>
<dbReference type="Proteomes" id="UP000830343">
    <property type="component" value="Chromosome"/>
</dbReference>
<proteinExistence type="inferred from homology"/>
<dbReference type="SUPFAM" id="SSF75217">
    <property type="entry name" value="alpha/beta knot"/>
    <property type="match status" value="1"/>
</dbReference>
<sequence length="238" mass="27409">MKIDFLTLFPEMFEVLNHSIMKRAQDKGIVQFNAVNFRDYAGNKHHQVDDYPYGGGQGMVLKPEPIFNALDALDKTDKTRIILMCPQGKPFTQKVAESLAEESHLVFICGHYEGYDERIREHLVTDELSIGDYVLTGGELAAITMTDAIVRLIPESIKEESHKDDSFSTGLLEHPQYTRPADFNGMKVPDVLVSGNHKNIEKWRHEMRLKRTYERRPDLLETYPLTDSDYKYIESLQK</sequence>
<comment type="similarity">
    <text evidence="3 15 16">Belongs to the RNA methyltransferase TrmD family.</text>
</comment>
<evidence type="ECO:0000256" key="8">
    <source>
        <dbReference type="ARBA" id="ARBA00022603"/>
    </source>
</evidence>
<evidence type="ECO:0000256" key="15">
    <source>
        <dbReference type="HAMAP-Rule" id="MF_00605"/>
    </source>
</evidence>
<dbReference type="InterPro" id="IPR029028">
    <property type="entry name" value="Alpha/beta_knot_MTases"/>
</dbReference>
<organism evidence="18 19">
    <name type="scientific">Macrococcus armenti</name>
    <dbReference type="NCBI Taxonomy" id="2875764"/>
    <lineage>
        <taxon>Bacteria</taxon>
        <taxon>Bacillati</taxon>
        <taxon>Bacillota</taxon>
        <taxon>Bacilli</taxon>
        <taxon>Bacillales</taxon>
        <taxon>Staphylococcaceae</taxon>
        <taxon>Macrococcus</taxon>
    </lineage>
</organism>
<keyword evidence="11 15" id="KW-0819">tRNA processing</keyword>
<dbReference type="InterPro" id="IPR023148">
    <property type="entry name" value="tRNA_m1G_MeTrfase_C_sf"/>
</dbReference>
<keyword evidence="8 15" id="KW-0489">Methyltransferase</keyword>
<evidence type="ECO:0000259" key="17">
    <source>
        <dbReference type="Pfam" id="PF01746"/>
    </source>
</evidence>
<dbReference type="Pfam" id="PF01746">
    <property type="entry name" value="tRNA_m1G_MT"/>
    <property type="match status" value="1"/>
</dbReference>
<evidence type="ECO:0000256" key="10">
    <source>
        <dbReference type="ARBA" id="ARBA00022691"/>
    </source>
</evidence>
<dbReference type="InterPro" id="IPR029026">
    <property type="entry name" value="tRNA_m1G_MTases_N"/>
</dbReference>
<dbReference type="NCBIfam" id="TIGR00088">
    <property type="entry name" value="trmD"/>
    <property type="match status" value="1"/>
</dbReference>
<reference evidence="18" key="2">
    <citation type="submission" date="2022-04" db="EMBL/GenBank/DDBJ databases">
        <title>Antimicrobial genetic elements in methicillin-resistant Macrococcus armenti.</title>
        <authorList>
            <person name="Keller J.E."/>
            <person name="Schwendener S."/>
            <person name="Pantucek R."/>
            <person name="Perreten V."/>
        </authorList>
    </citation>
    <scope>NUCLEOTIDE SEQUENCE</scope>
    <source>
        <strain evidence="18">CCM 2609</strain>
    </source>
</reference>